<accession>A0A7U4DPV8</accession>
<dbReference type="EMBL" id="CP002364">
    <property type="protein sequence ID" value="ADW18571.1"/>
    <property type="molecule type" value="Genomic_DNA"/>
</dbReference>
<name>A0A7U4DPV8_DESPD</name>
<dbReference type="AlphaFoldDB" id="A0A7U4DPV8"/>
<organism evidence="1 2">
    <name type="scientific">Desulfobulbus propionicus (strain ATCC 33891 / DSM 2032 / VKM B-1956 / 1pr3)</name>
    <dbReference type="NCBI Taxonomy" id="577650"/>
    <lineage>
        <taxon>Bacteria</taxon>
        <taxon>Pseudomonadati</taxon>
        <taxon>Thermodesulfobacteriota</taxon>
        <taxon>Desulfobulbia</taxon>
        <taxon>Desulfobulbales</taxon>
        <taxon>Desulfobulbaceae</taxon>
        <taxon>Desulfobulbus</taxon>
    </lineage>
</organism>
<reference evidence="1 2" key="1">
    <citation type="journal article" date="2011" name="Stand. Genomic Sci.">
        <title>Complete genome sequence of Desulfobulbus propionicus type strain (1pr3).</title>
        <authorList>
            <person name="Pagani I."/>
            <person name="Lapidus A."/>
            <person name="Nolan M."/>
            <person name="Lucas S."/>
            <person name="Hammon N."/>
            <person name="Deshpande S."/>
            <person name="Cheng J.F."/>
            <person name="Chertkov O."/>
            <person name="Davenport K."/>
            <person name="Tapia R."/>
            <person name="Han C."/>
            <person name="Goodwin L."/>
            <person name="Pitluck S."/>
            <person name="Liolios K."/>
            <person name="Mavromatis K."/>
            <person name="Ivanova N."/>
            <person name="Mikhailova N."/>
            <person name="Pati A."/>
            <person name="Chen A."/>
            <person name="Palaniappan K."/>
            <person name="Land M."/>
            <person name="Hauser L."/>
            <person name="Chang Y.J."/>
            <person name="Jeffries C.D."/>
            <person name="Detter J.C."/>
            <person name="Brambilla E."/>
            <person name="Kannan K.P."/>
            <person name="Djao O.D."/>
            <person name="Rohde M."/>
            <person name="Pukall R."/>
            <person name="Spring S."/>
            <person name="Goker M."/>
            <person name="Sikorski J."/>
            <person name="Woyke T."/>
            <person name="Bristow J."/>
            <person name="Eisen J.A."/>
            <person name="Markowitz V."/>
            <person name="Hugenholtz P."/>
            <person name="Kyrpides N.C."/>
            <person name="Klenk H.P."/>
        </authorList>
    </citation>
    <scope>NUCLEOTIDE SEQUENCE [LARGE SCALE GENOMIC DNA]</scope>
    <source>
        <strain evidence="2">ATCC 33891 / DSM 2032 / 1pr3</strain>
    </source>
</reference>
<dbReference type="KEGG" id="dpr:Despr_2432"/>
<dbReference type="Proteomes" id="UP000006365">
    <property type="component" value="Chromosome"/>
</dbReference>
<proteinExistence type="predicted"/>
<evidence type="ECO:0000313" key="1">
    <source>
        <dbReference type="EMBL" id="ADW18571.1"/>
    </source>
</evidence>
<dbReference type="RefSeq" id="WP_015725097.1">
    <property type="nucleotide sequence ID" value="NC_014972.1"/>
</dbReference>
<gene>
    <name evidence="1" type="ordered locus">Despr_2432</name>
</gene>
<sequence>MQSAQQGMILGGDLYFDFLTAAGVSTGFELVGNATKLIPKVETETLDAKLNGKYTLGQIGKSFTRISDATISFSLNIYDPKIVAAYFMGSAVDITAASGTYTATITGILNKWVPIGHNDLTTCTVKDETDTTTYIANTDYEVNTSMGMIRVLSSAIDGDTLHISGDKAAASGFKITGATSPVINVGLYLDGKNYVEGNEVKLRVWQAQIRADGDFDLLAQGGFPELAFSGKMITPAGKSWPFELI</sequence>
<protein>
    <submittedName>
        <fullName evidence="1">Uncharacterized protein</fullName>
    </submittedName>
</protein>
<evidence type="ECO:0000313" key="2">
    <source>
        <dbReference type="Proteomes" id="UP000006365"/>
    </source>
</evidence>
<keyword evidence="2" id="KW-1185">Reference proteome</keyword>